<evidence type="ECO:0000256" key="4">
    <source>
        <dbReference type="SAM" id="MobiDB-lite"/>
    </source>
</evidence>
<accession>A0A4Q2K3Z9</accession>
<dbReference type="Proteomes" id="UP000293345">
    <property type="component" value="Unassembled WGS sequence"/>
</dbReference>
<sequence length="388" mass="42947">MTNANDQQVKPQLTLTPSLDDAPVPELVAQPAATVPSAPEQATSQLDDSMLTDEEKQMVDSFAQQIDVRDSAMVLQYGAGAQKKMADFSETALSGVRTKDLGEVGGLITDVVTELRSFDATEEKGLFGFFKKGASKVDALRTRYDKAEANVNKIVEALKGHQMTLMKDAATLDKMYELNLTYFKELTMYLLAGKKKLAEVRSGDLAKLTEQARISGRAEDAQAAQDLEAMCTRFEKKLGDLDLTRTIAMQTAPQIRLVQNNEIVLVEKIQTTIVNTIPLWKSQMVLALGIANSAEAARAQNAVTNMTNDLLKKNAEMLHTSTVDIARESERGIVDIETLKNTNETLIKTFDEVMQIQAEGRQKRAEAEAEMRRMEADLKQKMLEIPRV</sequence>
<reference evidence="5 7" key="1">
    <citation type="submission" date="2019-01" db="EMBL/GenBank/DDBJ databases">
        <title>Senegalimassilia sp. nov. KGMB04484 isolated human feces.</title>
        <authorList>
            <person name="Han K.-I."/>
            <person name="Kim J.-S."/>
            <person name="Lee K.C."/>
            <person name="Suh M.K."/>
            <person name="Eom M.K."/>
            <person name="Lee J.H."/>
            <person name="Park S.-H."/>
            <person name="Kang S.W."/>
            <person name="Park J.-E."/>
            <person name="Oh B.S."/>
            <person name="Yu S.Y."/>
            <person name="Choi S.-H."/>
            <person name="Lee D.H."/>
            <person name="Yoon H."/>
            <person name="Kim B.-Y."/>
            <person name="Lee J.H."/>
            <person name="Lee J.-S."/>
        </authorList>
    </citation>
    <scope>NUCLEOTIDE SEQUENCE [LARGE SCALE GENOMIC DNA]</scope>
    <source>
        <strain evidence="5 7">KGMB04484</strain>
    </source>
</reference>
<evidence type="ECO:0000313" key="6">
    <source>
        <dbReference type="EMBL" id="RXZ55012.1"/>
    </source>
</evidence>
<gene>
    <name evidence="5" type="ORF">ET524_07465</name>
    <name evidence="6" type="ORF">ET524_11380</name>
</gene>
<comment type="similarity">
    <text evidence="1 2">Belongs to the TelA family.</text>
</comment>
<evidence type="ECO:0000256" key="1">
    <source>
        <dbReference type="ARBA" id="ARBA00005541"/>
    </source>
</evidence>
<dbReference type="OrthoDB" id="9768858at2"/>
<dbReference type="PIRSF" id="PIRSF026508">
    <property type="entry name" value="TelA"/>
    <property type="match status" value="1"/>
</dbReference>
<proteinExistence type="inferred from homology"/>
<comment type="caution">
    <text evidence="5">The sequence shown here is derived from an EMBL/GenBank/DDBJ whole genome shotgun (WGS) entry which is preliminary data.</text>
</comment>
<feature type="region of interest" description="Disordered" evidence="4">
    <location>
        <begin position="1"/>
        <end position="24"/>
    </location>
</feature>
<evidence type="ECO:0000313" key="7">
    <source>
        <dbReference type="Proteomes" id="UP000293345"/>
    </source>
</evidence>
<evidence type="ECO:0000313" key="5">
    <source>
        <dbReference type="EMBL" id="RXZ54334.1"/>
    </source>
</evidence>
<feature type="compositionally biased region" description="Polar residues" evidence="4">
    <location>
        <begin position="1"/>
        <end position="17"/>
    </location>
</feature>
<dbReference type="EMBL" id="SDPW01000001">
    <property type="protein sequence ID" value="RXZ55012.1"/>
    <property type="molecule type" value="Genomic_DNA"/>
</dbReference>
<keyword evidence="3" id="KW-0175">Coiled coil</keyword>
<dbReference type="PANTHER" id="PTHR38432">
    <property type="entry name" value="TELA-LIKE PROTEIN SAOUHSC_01408"/>
    <property type="match status" value="1"/>
</dbReference>
<dbReference type="AlphaFoldDB" id="A0A4Q2K3Z9"/>
<name>A0A4Q2K3Z9_9ACTN</name>
<organism evidence="5 7">
    <name type="scientific">Senegalimassilia faecalis</name>
    <dbReference type="NCBI Taxonomy" id="2509433"/>
    <lineage>
        <taxon>Bacteria</taxon>
        <taxon>Bacillati</taxon>
        <taxon>Actinomycetota</taxon>
        <taxon>Coriobacteriia</taxon>
        <taxon>Coriobacteriales</taxon>
        <taxon>Coriobacteriaceae</taxon>
        <taxon>Senegalimassilia</taxon>
    </lineage>
</organism>
<feature type="coiled-coil region" evidence="3">
    <location>
        <begin position="357"/>
        <end position="384"/>
    </location>
</feature>
<dbReference type="EMBL" id="SDPW01000001">
    <property type="protein sequence ID" value="RXZ54334.1"/>
    <property type="molecule type" value="Genomic_DNA"/>
</dbReference>
<dbReference type="PANTHER" id="PTHR38432:SF1">
    <property type="entry name" value="TELA-LIKE PROTEIN SAOUHSC_01408"/>
    <property type="match status" value="1"/>
</dbReference>
<dbReference type="RefSeq" id="WP_129424602.1">
    <property type="nucleotide sequence ID" value="NZ_SDPW01000001.1"/>
</dbReference>
<dbReference type="InterPro" id="IPR008863">
    <property type="entry name" value="Toxic_anion-R_TelA"/>
</dbReference>
<protein>
    <submittedName>
        <fullName evidence="5">Toxic anion resistance protein</fullName>
    </submittedName>
</protein>
<keyword evidence="7" id="KW-1185">Reference proteome</keyword>
<evidence type="ECO:0000256" key="3">
    <source>
        <dbReference type="SAM" id="Coils"/>
    </source>
</evidence>
<evidence type="ECO:0000256" key="2">
    <source>
        <dbReference type="PIRNR" id="PIRNR026508"/>
    </source>
</evidence>
<dbReference type="Pfam" id="PF05816">
    <property type="entry name" value="TelA"/>
    <property type="match status" value="1"/>
</dbReference>